<evidence type="ECO:0000313" key="1">
    <source>
        <dbReference type="EMBL" id="KAJ8429246.1"/>
    </source>
</evidence>
<accession>A0A9Q1JQR0</accession>
<keyword evidence="2" id="KW-1185">Reference proteome</keyword>
<sequence length="249" mass="28752">MALENNETKKGGATKEFFKWCYDETLALCDVIVQYIMTNGHNLLNGMKLKKKITQRVGHQRATNYCKHKYDVMRKDWNPILGKITASAEWWDKKIKENQSIKKFRDKGVSLLLEEKWEHICEGTYAIGENDYVLTMEPPIVNVEEQGEGHESKNNIEGRLGEEDNLRISSREDQFFTHFVECLSNGNDDNTKVNSEDGPSQVNNQLLSTQVANQARTDRNLSRRAQKFVLKTNTMQLKHNRRQLGGLQC</sequence>
<protein>
    <recommendedName>
        <fullName evidence="3">Myb/SANT-like domain-containing protein</fullName>
    </recommendedName>
</protein>
<evidence type="ECO:0008006" key="3">
    <source>
        <dbReference type="Google" id="ProtNLM"/>
    </source>
</evidence>
<evidence type="ECO:0000313" key="2">
    <source>
        <dbReference type="Proteomes" id="UP001153076"/>
    </source>
</evidence>
<dbReference type="Proteomes" id="UP001153076">
    <property type="component" value="Unassembled WGS sequence"/>
</dbReference>
<organism evidence="1 2">
    <name type="scientific">Carnegiea gigantea</name>
    <dbReference type="NCBI Taxonomy" id="171969"/>
    <lineage>
        <taxon>Eukaryota</taxon>
        <taxon>Viridiplantae</taxon>
        <taxon>Streptophyta</taxon>
        <taxon>Embryophyta</taxon>
        <taxon>Tracheophyta</taxon>
        <taxon>Spermatophyta</taxon>
        <taxon>Magnoliopsida</taxon>
        <taxon>eudicotyledons</taxon>
        <taxon>Gunneridae</taxon>
        <taxon>Pentapetalae</taxon>
        <taxon>Caryophyllales</taxon>
        <taxon>Cactineae</taxon>
        <taxon>Cactaceae</taxon>
        <taxon>Cactoideae</taxon>
        <taxon>Echinocereeae</taxon>
        <taxon>Carnegiea</taxon>
    </lineage>
</organism>
<reference evidence="1" key="1">
    <citation type="submission" date="2022-04" db="EMBL/GenBank/DDBJ databases">
        <title>Carnegiea gigantea Genome sequencing and assembly v2.</title>
        <authorList>
            <person name="Copetti D."/>
            <person name="Sanderson M.J."/>
            <person name="Burquez A."/>
            <person name="Wojciechowski M.F."/>
        </authorList>
    </citation>
    <scope>NUCLEOTIDE SEQUENCE</scope>
    <source>
        <strain evidence="1">SGP5-SGP5p</strain>
        <tissue evidence="1">Aerial part</tissue>
    </source>
</reference>
<dbReference type="OrthoDB" id="4955136at2759"/>
<name>A0A9Q1JQR0_9CARY</name>
<dbReference type="EMBL" id="JAKOGI010000918">
    <property type="protein sequence ID" value="KAJ8429246.1"/>
    <property type="molecule type" value="Genomic_DNA"/>
</dbReference>
<proteinExistence type="predicted"/>
<dbReference type="AlphaFoldDB" id="A0A9Q1JQR0"/>
<comment type="caution">
    <text evidence="1">The sequence shown here is derived from an EMBL/GenBank/DDBJ whole genome shotgun (WGS) entry which is preliminary data.</text>
</comment>
<gene>
    <name evidence="1" type="ORF">Cgig2_026282</name>
</gene>